<reference evidence="2 3" key="1">
    <citation type="submission" date="2019-07" db="EMBL/GenBank/DDBJ databases">
        <title>Genome sequencing for Formosa sp. PS13.</title>
        <authorList>
            <person name="Park S.-J."/>
        </authorList>
    </citation>
    <scope>NUCLEOTIDE SEQUENCE [LARGE SCALE GENOMIC DNA]</scope>
    <source>
        <strain evidence="2 3">PS13</strain>
    </source>
</reference>
<dbReference type="KEGG" id="fop:FNB79_10195"/>
<keyword evidence="1" id="KW-0812">Transmembrane</keyword>
<dbReference type="Proteomes" id="UP000319209">
    <property type="component" value="Chromosome"/>
</dbReference>
<sequence>MLSGKLRNHIVYAIGEILLIVLGILIAWKINDLNEIRKNKIVQEKIYQSLYEELHTNLSVLDSSIMQYNTSRVALQKTLNFIGVDSLSKADKSVILQVKFKNSNLRNEALSSVNFTDKFQFLENDTLADLIAEYPSELKSFQEQELKIRNIVDNKLQPVLEQHLSLIDILPEVNTNYNQIREKGQKSNYKALLNNKEYQNSIIDQLLQTKILLNLSMNLRKKTQILAIKLKQELED</sequence>
<dbReference type="AlphaFoldDB" id="A0A516GW55"/>
<gene>
    <name evidence="2" type="ORF">FNB79_10195</name>
</gene>
<dbReference type="OrthoDB" id="1430261at2"/>
<feature type="transmembrane region" description="Helical" evidence="1">
    <location>
        <begin position="12"/>
        <end position="30"/>
    </location>
</feature>
<dbReference type="EMBL" id="CP041637">
    <property type="protein sequence ID" value="QDO95705.1"/>
    <property type="molecule type" value="Genomic_DNA"/>
</dbReference>
<accession>A0A516GW55</accession>
<keyword evidence="1" id="KW-1133">Transmembrane helix</keyword>
<evidence type="ECO:0000256" key="1">
    <source>
        <dbReference type="SAM" id="Phobius"/>
    </source>
</evidence>
<organism evidence="2 3">
    <name type="scientific">Formosa sediminum</name>
    <dbReference type="NCBI Taxonomy" id="2594004"/>
    <lineage>
        <taxon>Bacteria</taxon>
        <taxon>Pseudomonadati</taxon>
        <taxon>Bacteroidota</taxon>
        <taxon>Flavobacteriia</taxon>
        <taxon>Flavobacteriales</taxon>
        <taxon>Flavobacteriaceae</taxon>
        <taxon>Formosa</taxon>
    </lineage>
</organism>
<keyword evidence="3" id="KW-1185">Reference proteome</keyword>
<protein>
    <submittedName>
        <fullName evidence="2">Uncharacterized protein</fullName>
    </submittedName>
</protein>
<proteinExistence type="predicted"/>
<evidence type="ECO:0000313" key="2">
    <source>
        <dbReference type="EMBL" id="QDO95705.1"/>
    </source>
</evidence>
<evidence type="ECO:0000313" key="3">
    <source>
        <dbReference type="Proteomes" id="UP000319209"/>
    </source>
</evidence>
<name>A0A516GW55_9FLAO</name>
<keyword evidence="1" id="KW-0472">Membrane</keyword>